<dbReference type="InterPro" id="IPR022879">
    <property type="entry name" value="V-ATPase_su_B/beta"/>
</dbReference>
<feature type="non-terminal residue" evidence="6">
    <location>
        <position position="238"/>
    </location>
</feature>
<dbReference type="InterPro" id="IPR027417">
    <property type="entry name" value="P-loop_NTPase"/>
</dbReference>
<dbReference type="GO" id="GO:0005524">
    <property type="term" value="F:ATP binding"/>
    <property type="evidence" value="ECO:0007669"/>
    <property type="project" value="InterPro"/>
</dbReference>
<dbReference type="CDD" id="cd18118">
    <property type="entry name" value="ATP-synt_V_A-type_beta_N"/>
    <property type="match status" value="1"/>
</dbReference>
<evidence type="ECO:0000259" key="5">
    <source>
        <dbReference type="Pfam" id="PF02874"/>
    </source>
</evidence>
<evidence type="ECO:0000256" key="1">
    <source>
        <dbReference type="ARBA" id="ARBA00008936"/>
    </source>
</evidence>
<proteinExistence type="inferred from homology"/>
<dbReference type="Gene3D" id="3.40.50.12240">
    <property type="match status" value="1"/>
</dbReference>
<dbReference type="EMBL" id="VJMI01016196">
    <property type="protein sequence ID" value="KAF0720968.1"/>
    <property type="molecule type" value="Genomic_DNA"/>
</dbReference>
<dbReference type="PANTHER" id="PTHR43389">
    <property type="entry name" value="V-TYPE PROTON ATPASE SUBUNIT B"/>
    <property type="match status" value="1"/>
</dbReference>
<dbReference type="GO" id="GO:0046034">
    <property type="term" value="P:ATP metabolic process"/>
    <property type="evidence" value="ECO:0007669"/>
    <property type="project" value="InterPro"/>
</dbReference>
<accession>A0A6A5A2Y8</accession>
<comment type="similarity">
    <text evidence="1">Belongs to the ATPase alpha/beta chains family.</text>
</comment>
<dbReference type="InterPro" id="IPR000194">
    <property type="entry name" value="ATPase_F1/V1/A1_a/bsu_nucl-bd"/>
</dbReference>
<evidence type="ECO:0000256" key="3">
    <source>
        <dbReference type="ARBA" id="ARBA00023065"/>
    </source>
</evidence>
<keyword evidence="3" id="KW-0406">Ion transport</keyword>
<dbReference type="SUPFAM" id="SSF52540">
    <property type="entry name" value="P-loop containing nucleoside triphosphate hydrolases"/>
    <property type="match status" value="1"/>
</dbReference>
<reference evidence="6 7" key="1">
    <citation type="submission" date="2019-06" db="EMBL/GenBank/DDBJ databases">
        <title>Genomics analysis of Aphanomyces spp. identifies a new class of oomycete effector associated with host adaptation.</title>
        <authorList>
            <person name="Gaulin E."/>
        </authorList>
    </citation>
    <scope>NUCLEOTIDE SEQUENCE [LARGE SCALE GENOMIC DNA]</scope>
    <source>
        <strain evidence="6 7">E</strain>
    </source>
</reference>
<dbReference type="AlphaFoldDB" id="A0A6A5A2Y8"/>
<dbReference type="GO" id="GO:0046961">
    <property type="term" value="F:proton-transporting ATPase activity, rotational mechanism"/>
    <property type="evidence" value="ECO:0007669"/>
    <property type="project" value="TreeGrafter"/>
</dbReference>
<dbReference type="GO" id="GO:0007035">
    <property type="term" value="P:vacuolar acidification"/>
    <property type="evidence" value="ECO:0007669"/>
    <property type="project" value="TreeGrafter"/>
</dbReference>
<organism evidence="6 7">
    <name type="scientific">Aphanomyces astaci</name>
    <name type="common">Crayfish plague agent</name>
    <dbReference type="NCBI Taxonomy" id="112090"/>
    <lineage>
        <taxon>Eukaryota</taxon>
        <taxon>Sar</taxon>
        <taxon>Stramenopiles</taxon>
        <taxon>Oomycota</taxon>
        <taxon>Saprolegniomycetes</taxon>
        <taxon>Saprolegniales</taxon>
        <taxon>Verrucalvaceae</taxon>
        <taxon>Aphanomyces</taxon>
    </lineage>
</organism>
<gene>
    <name evidence="6" type="ORF">AaE_010224</name>
</gene>
<evidence type="ECO:0000256" key="2">
    <source>
        <dbReference type="ARBA" id="ARBA00022448"/>
    </source>
</evidence>
<evidence type="ECO:0000259" key="4">
    <source>
        <dbReference type="Pfam" id="PF00006"/>
    </source>
</evidence>
<dbReference type="Pfam" id="PF00006">
    <property type="entry name" value="ATP-synt_ab"/>
    <property type="match status" value="1"/>
</dbReference>
<dbReference type="VEuPathDB" id="FungiDB:H257_14770"/>
<sequence>MSHKGGHGSKSIDLQLFEVNAKAVVRDYYVEPRIDYRTISGVNGPLVILENVKLPKFAEIVNLTLSTGEVRQGQVLEVQGSKAVVQVFEGTDGIDNRHTHCEFTGDVLKMPISEEMLGRAFNGSGKAIDGGPPVVAEDYLDIQGQPINPSCRDYPKEMIQTGISAIDVMNSIARGQKIPLFSAAGLPHNEIAAQICRQAGLVQRKDVMDSHQDNFAIVFGAMGVNMETARFFRNDFEE</sequence>
<comment type="caution">
    <text evidence="6">The sequence shown here is derived from an EMBL/GenBank/DDBJ whole genome shotgun (WGS) entry which is preliminary data.</text>
</comment>
<dbReference type="InterPro" id="IPR004100">
    <property type="entry name" value="ATPase_F1/V1/A1_a/bsu_N"/>
</dbReference>
<protein>
    <submittedName>
        <fullName evidence="6">Uncharacterized protein</fullName>
    </submittedName>
</protein>
<evidence type="ECO:0000313" key="7">
    <source>
        <dbReference type="Proteomes" id="UP000469452"/>
    </source>
</evidence>
<keyword evidence="2" id="KW-0813">Transport</keyword>
<feature type="domain" description="ATPase F1/V1/A1 complex alpha/beta subunit N-terminal" evidence="5">
    <location>
        <begin position="39"/>
        <end position="105"/>
    </location>
</feature>
<dbReference type="Pfam" id="PF02874">
    <property type="entry name" value="ATP-synt_ab_N"/>
    <property type="match status" value="1"/>
</dbReference>
<dbReference type="Proteomes" id="UP000469452">
    <property type="component" value="Unassembled WGS sequence"/>
</dbReference>
<feature type="domain" description="ATPase F1/V1/A1 complex alpha/beta subunit nucleotide-binding" evidence="4">
    <location>
        <begin position="162"/>
        <end position="238"/>
    </location>
</feature>
<name>A0A6A5A2Y8_APHAT</name>
<dbReference type="PANTHER" id="PTHR43389:SF4">
    <property type="entry name" value="V-TYPE PROTON ATPASE SUBUNIT B"/>
    <property type="match status" value="1"/>
</dbReference>
<evidence type="ECO:0000313" key="6">
    <source>
        <dbReference type="EMBL" id="KAF0720968.1"/>
    </source>
</evidence>